<organism evidence="1 2">
    <name type="scientific">Orchesella dallaii</name>
    <dbReference type="NCBI Taxonomy" id="48710"/>
    <lineage>
        <taxon>Eukaryota</taxon>
        <taxon>Metazoa</taxon>
        <taxon>Ecdysozoa</taxon>
        <taxon>Arthropoda</taxon>
        <taxon>Hexapoda</taxon>
        <taxon>Collembola</taxon>
        <taxon>Entomobryomorpha</taxon>
        <taxon>Entomobryoidea</taxon>
        <taxon>Orchesellidae</taxon>
        <taxon>Orchesellinae</taxon>
        <taxon>Orchesella</taxon>
    </lineage>
</organism>
<dbReference type="Proteomes" id="UP001642540">
    <property type="component" value="Unassembled WGS sequence"/>
</dbReference>
<proteinExistence type="predicted"/>
<protein>
    <submittedName>
        <fullName evidence="1">Uncharacterized protein</fullName>
    </submittedName>
</protein>
<accession>A0ABP1QEV0</accession>
<evidence type="ECO:0000313" key="1">
    <source>
        <dbReference type="EMBL" id="CAL8099426.1"/>
    </source>
</evidence>
<dbReference type="EMBL" id="CAXLJM020000031">
    <property type="protein sequence ID" value="CAL8099426.1"/>
    <property type="molecule type" value="Genomic_DNA"/>
</dbReference>
<reference evidence="1 2" key="1">
    <citation type="submission" date="2024-08" db="EMBL/GenBank/DDBJ databases">
        <authorList>
            <person name="Cucini C."/>
            <person name="Frati F."/>
        </authorList>
    </citation>
    <scope>NUCLEOTIDE SEQUENCE [LARGE SCALE GENOMIC DNA]</scope>
</reference>
<comment type="caution">
    <text evidence="1">The sequence shown here is derived from an EMBL/GenBank/DDBJ whole genome shotgun (WGS) entry which is preliminary data.</text>
</comment>
<evidence type="ECO:0000313" key="2">
    <source>
        <dbReference type="Proteomes" id="UP001642540"/>
    </source>
</evidence>
<gene>
    <name evidence="1" type="ORF">ODALV1_LOCUS10236</name>
</gene>
<name>A0ABP1QEV0_9HEXA</name>
<sequence>MLFSSLYFSLHERNTPDEKKNYYYSSEEIQLQETNQRLSTISFAQQRLAEILPEETEDQSQLYCSHSSPFQQRERRGVQVSDSELSFECSCSCNENSDNPPYFYPSENNIDITSDFNDSCRSFVNRAEQVEKNISTSSPSSSTVLTSNNVPQVLSEIWSRRLFCEPHHSSYCPAAGVVIEVEYHSLQQR</sequence>
<keyword evidence="2" id="KW-1185">Reference proteome</keyword>